<feature type="region of interest" description="Disordered" evidence="2">
    <location>
        <begin position="655"/>
        <end position="674"/>
    </location>
</feature>
<dbReference type="PANTHER" id="PTHR47942">
    <property type="entry name" value="TETRATRICOPEPTIDE REPEAT (TPR)-LIKE SUPERFAMILY PROTEIN-RELATED"/>
    <property type="match status" value="1"/>
</dbReference>
<dbReference type="OrthoDB" id="1908178at2759"/>
<evidence type="ECO:0000256" key="2">
    <source>
        <dbReference type="SAM" id="MobiDB-lite"/>
    </source>
</evidence>
<feature type="region of interest" description="Disordered" evidence="2">
    <location>
        <begin position="1"/>
        <end position="163"/>
    </location>
</feature>
<comment type="caution">
    <text evidence="3">The sequence shown here is derived from an EMBL/GenBank/DDBJ whole genome shotgun (WGS) entry which is preliminary data.</text>
</comment>
<dbReference type="AlphaFoldDB" id="A0A8H5HQT9"/>
<keyword evidence="4" id="KW-1185">Reference proteome</keyword>
<keyword evidence="1" id="KW-0677">Repeat</keyword>
<gene>
    <name evidence="3" type="ORF">D9615_000047</name>
</gene>
<evidence type="ECO:0000256" key="1">
    <source>
        <dbReference type="ARBA" id="ARBA00022737"/>
    </source>
</evidence>
<protein>
    <recommendedName>
        <fullName evidence="5">Pentatricopeptide repeat protein</fullName>
    </recommendedName>
</protein>
<accession>A0A8H5HQT9</accession>
<dbReference type="PANTHER" id="PTHR47942:SF63">
    <property type="entry name" value="PENTATRICOPEPTIDE REPEAT-CONTAINING PROTEIN"/>
    <property type="match status" value="1"/>
</dbReference>
<dbReference type="InterPro" id="IPR011990">
    <property type="entry name" value="TPR-like_helical_dom_sf"/>
</dbReference>
<dbReference type="Proteomes" id="UP000565441">
    <property type="component" value="Unassembled WGS sequence"/>
</dbReference>
<feature type="compositionally biased region" description="Polar residues" evidence="2">
    <location>
        <begin position="37"/>
        <end position="67"/>
    </location>
</feature>
<dbReference type="InterPro" id="IPR051222">
    <property type="entry name" value="PPR/CCM1_RNA-binding"/>
</dbReference>
<dbReference type="InterPro" id="IPR002885">
    <property type="entry name" value="PPR_rpt"/>
</dbReference>
<dbReference type="Gene3D" id="1.25.40.10">
    <property type="entry name" value="Tetratricopeptide repeat domain"/>
    <property type="match status" value="1"/>
</dbReference>
<dbReference type="Pfam" id="PF13812">
    <property type="entry name" value="PPR_3"/>
    <property type="match status" value="1"/>
</dbReference>
<feature type="compositionally biased region" description="Polar residues" evidence="2">
    <location>
        <begin position="139"/>
        <end position="151"/>
    </location>
</feature>
<evidence type="ECO:0008006" key="5">
    <source>
        <dbReference type="Google" id="ProtNLM"/>
    </source>
</evidence>
<reference evidence="3 4" key="1">
    <citation type="journal article" date="2020" name="ISME J.">
        <title>Uncovering the hidden diversity of litter-decomposition mechanisms in mushroom-forming fungi.</title>
        <authorList>
            <person name="Floudas D."/>
            <person name="Bentzer J."/>
            <person name="Ahren D."/>
            <person name="Johansson T."/>
            <person name="Persson P."/>
            <person name="Tunlid A."/>
        </authorList>
    </citation>
    <scope>NUCLEOTIDE SEQUENCE [LARGE SCALE GENOMIC DNA]</scope>
    <source>
        <strain evidence="3 4">CBS 661.87</strain>
    </source>
</reference>
<name>A0A8H5HQT9_9AGAR</name>
<evidence type="ECO:0000313" key="3">
    <source>
        <dbReference type="EMBL" id="KAF5387783.1"/>
    </source>
</evidence>
<sequence>MRRAVPQKRAPAYSRDGNAGRLPDTKLTTKVVLTRHPSPSSVLDGEQQTGGSSDQTADTPQASTSSLEPRVAAFELPPPAQRKARLFLGHPNRRGARGLGINVPGGFERLTHRQTSKPPSDPPKSAPPKFCHNKRATSIKASSHTLKTQGSQKEKEQQQHYISESPSYQAGLPWRPLPLPPTSLPPLPPPSNDLERARHGWIHTLQTTNSAADGWAAYTSLLAHTRPDSQKKVYFALLHRLVRLLTRHRPTTHTEYMRLLAVLTTLRAAGGTVHVHEWNALIDAAGKGVRRTGVVQYEAALSFFRDMTQGNAPGTTLEFGGHGRDRGREEIEGYGQGEVDGSRAEPLVPDLYTYTTLISIASRTGDAQCMRHARTLLERSGIAPNRFTHLALTKYFSATRQPAAMRSTLLRIEQQDLELGLDGINACLVAYSYNNRLDVVMMVYRLLRHNADPQADEDQDSLEEARRQLRQEEYIVVPLHLRPNEITYTSMIQIMAYHGHLTATLTVFVDMISALNIEQGAPLVRDANGRLVPTTYQPTLAVFRAIFLGFRRHGLKLPKSGLAPPHLRATNPPNMPGWTLNNLEKIFEAFMGMPPDMQIGPSVFYWVVVAFQKASADDVELVRRVWKRVEGRFKGSLGGSNNRLRRLRVSLFPEEQQIDEPSSRKENRSSQSHI</sequence>
<evidence type="ECO:0000313" key="4">
    <source>
        <dbReference type="Proteomes" id="UP000565441"/>
    </source>
</evidence>
<dbReference type="EMBL" id="JAACJP010000001">
    <property type="protein sequence ID" value="KAF5387783.1"/>
    <property type="molecule type" value="Genomic_DNA"/>
</dbReference>
<organism evidence="3 4">
    <name type="scientific">Tricholomella constricta</name>
    <dbReference type="NCBI Taxonomy" id="117010"/>
    <lineage>
        <taxon>Eukaryota</taxon>
        <taxon>Fungi</taxon>
        <taxon>Dikarya</taxon>
        <taxon>Basidiomycota</taxon>
        <taxon>Agaricomycotina</taxon>
        <taxon>Agaricomycetes</taxon>
        <taxon>Agaricomycetidae</taxon>
        <taxon>Agaricales</taxon>
        <taxon>Tricholomatineae</taxon>
        <taxon>Lyophyllaceae</taxon>
        <taxon>Tricholomella</taxon>
    </lineage>
</organism>
<proteinExistence type="predicted"/>